<proteinExistence type="predicted"/>
<evidence type="ECO:0000313" key="1">
    <source>
        <dbReference type="EMBL" id="OZS78474.1"/>
    </source>
</evidence>
<dbReference type="Pfam" id="PF00300">
    <property type="entry name" value="His_Phos_1"/>
    <property type="match status" value="1"/>
</dbReference>
<dbReference type="InterPro" id="IPR050275">
    <property type="entry name" value="PGM_Phosphatase"/>
</dbReference>
<dbReference type="AlphaFoldDB" id="A0A264W4H9"/>
<dbReference type="CDD" id="cd07067">
    <property type="entry name" value="HP_PGM_like"/>
    <property type="match status" value="1"/>
</dbReference>
<comment type="caution">
    <text evidence="1">The sequence shown here is derived from an EMBL/GenBank/DDBJ whole genome shotgun (WGS) entry which is preliminary data.</text>
</comment>
<dbReference type="PANTHER" id="PTHR48100">
    <property type="entry name" value="BROAD-SPECIFICITY PHOSPHATASE YOR283W-RELATED"/>
    <property type="match status" value="1"/>
</dbReference>
<dbReference type="Gene3D" id="3.40.50.1240">
    <property type="entry name" value="Phosphoglycerate mutase-like"/>
    <property type="match status" value="1"/>
</dbReference>
<dbReference type="InterPro" id="IPR029033">
    <property type="entry name" value="His_PPase_superfam"/>
</dbReference>
<protein>
    <recommendedName>
        <fullName evidence="3">Histidine phosphatase family protein</fullName>
    </recommendedName>
</protein>
<dbReference type="InterPro" id="IPR013078">
    <property type="entry name" value="His_Pase_superF_clade-1"/>
</dbReference>
<evidence type="ECO:0008006" key="3">
    <source>
        <dbReference type="Google" id="ProtNLM"/>
    </source>
</evidence>
<dbReference type="GO" id="GO:0016791">
    <property type="term" value="F:phosphatase activity"/>
    <property type="evidence" value="ECO:0007669"/>
    <property type="project" value="TreeGrafter"/>
</dbReference>
<keyword evidence="2" id="KW-1185">Reference proteome</keyword>
<dbReference type="GO" id="GO:0005737">
    <property type="term" value="C:cytoplasm"/>
    <property type="evidence" value="ECO:0007669"/>
    <property type="project" value="TreeGrafter"/>
</dbReference>
<organism evidence="1 2">
    <name type="scientific">Tetzosporium hominis</name>
    <dbReference type="NCBI Taxonomy" id="2020506"/>
    <lineage>
        <taxon>Bacteria</taxon>
        <taxon>Bacillati</taxon>
        <taxon>Bacillota</taxon>
        <taxon>Bacilli</taxon>
        <taxon>Bacillales</taxon>
        <taxon>Caryophanaceae</taxon>
        <taxon>Tetzosporium</taxon>
    </lineage>
</organism>
<dbReference type="PANTHER" id="PTHR48100:SF1">
    <property type="entry name" value="HISTIDINE PHOSPHATASE FAMILY PROTEIN-RELATED"/>
    <property type="match status" value="1"/>
</dbReference>
<name>A0A264W4H9_9BACL</name>
<accession>A0A264W4H9</accession>
<dbReference type="SMART" id="SM00855">
    <property type="entry name" value="PGAM"/>
    <property type="match status" value="1"/>
</dbReference>
<dbReference type="SUPFAM" id="SSF53254">
    <property type="entry name" value="Phosphoglycerate mutase-like"/>
    <property type="match status" value="1"/>
</dbReference>
<evidence type="ECO:0000313" key="2">
    <source>
        <dbReference type="Proteomes" id="UP000217065"/>
    </source>
</evidence>
<dbReference type="EMBL" id="NOKQ01000196">
    <property type="protein sequence ID" value="OZS78474.1"/>
    <property type="molecule type" value="Genomic_DNA"/>
</dbReference>
<reference evidence="1 2" key="1">
    <citation type="submission" date="2017-07" db="EMBL/GenBank/DDBJ databases">
        <title>Tetzosporium hominis gen.nov. sp.nov.</title>
        <authorList>
            <person name="Tetz G."/>
            <person name="Tetz V."/>
        </authorList>
    </citation>
    <scope>NUCLEOTIDE SEQUENCE [LARGE SCALE GENOMIC DNA]</scope>
    <source>
        <strain evidence="1 2">VT-49</strain>
    </source>
</reference>
<dbReference type="RefSeq" id="WP_094942506.1">
    <property type="nucleotide sequence ID" value="NZ_NOKQ01000196.1"/>
</dbReference>
<dbReference type="OrthoDB" id="9783269at2"/>
<dbReference type="Proteomes" id="UP000217065">
    <property type="component" value="Unassembled WGS sequence"/>
</dbReference>
<gene>
    <name evidence="1" type="ORF">CF394_06880</name>
</gene>
<sequence length="202" mass="23128">MARFINVYVMRHLPTAGNLKKQYIGWSDESIVPTDAKPLTHAQVVVHTSDLVRTVETARSYFPNAKLVAHEALRELHFGKWEQKTYAELCEDETYRAWLDDPFAVIPPGGESFERFRTRVTAAIEEILQQAEQPLVLVVHGGVIRLLKSIWTESTFLQAHAPHDNVAHFTLEKQEEWQCTSYSEVPITESAPWFANTLHETD</sequence>